<evidence type="ECO:0008006" key="4">
    <source>
        <dbReference type="Google" id="ProtNLM"/>
    </source>
</evidence>
<protein>
    <recommendedName>
        <fullName evidence="4">Phage tail protein</fullName>
    </recommendedName>
</protein>
<name>A0ABX9G9H4_9BURK</name>
<dbReference type="SUPFAM" id="SSF88874">
    <property type="entry name" value="Receptor-binding domain of short tail fibre protein gp12"/>
    <property type="match status" value="1"/>
</dbReference>
<sequence length="306" mass="32749">MDLLIAPYTVIKEQADTAPAAGTPGWATDGNPATNKPATQWPAYAFNAMQEELTGVIQGSGLVLNRSDNTLLLKAIQKMIAAALENRPPIFSITTLPAQDIGPIIVAECEEVWRWSASAYFNGYRSSLCGRPLDGHTAVPLISEVDAIGGLLSKASYARLWGYAKENALVVTQTVWDANRGAHYFVDVNSTQFRTPDLRNMFRRFSGTDVDSANARALGSKQADALQQISGQLQLRPDDTGSAPILNTPSGAFNVVTAAGSTGAARMVSNASPLTQNTVSFDASRVARTSTETRPANAAYHPRIHV</sequence>
<dbReference type="EMBL" id="QNRM01000004">
    <property type="protein sequence ID" value="RBP19829.1"/>
    <property type="molecule type" value="Genomic_DNA"/>
</dbReference>
<evidence type="ECO:0000313" key="3">
    <source>
        <dbReference type="Proteomes" id="UP000252124"/>
    </source>
</evidence>
<accession>A0ABX9G9H4</accession>
<reference evidence="2 3" key="1">
    <citation type="submission" date="2018-06" db="EMBL/GenBank/DDBJ databases">
        <title>Genomic Encyclopedia of Type Strains, Phase III (KMG-III): the genomes of soil and plant-associated and newly described type strains.</title>
        <authorList>
            <person name="Whitman W."/>
        </authorList>
    </citation>
    <scope>NUCLEOTIDE SEQUENCE [LARGE SCALE GENOMIC DNA]</scope>
    <source>
        <strain evidence="2 3">CECT 7342</strain>
    </source>
</reference>
<comment type="caution">
    <text evidence="2">The sequence shown here is derived from an EMBL/GenBank/DDBJ whole genome shotgun (WGS) entry which is preliminary data.</text>
</comment>
<dbReference type="Proteomes" id="UP000252124">
    <property type="component" value="Unassembled WGS sequence"/>
</dbReference>
<feature type="compositionally biased region" description="Polar residues" evidence="1">
    <location>
        <begin position="285"/>
        <end position="294"/>
    </location>
</feature>
<keyword evidence="3" id="KW-1185">Reference proteome</keyword>
<dbReference type="GeneID" id="99729983"/>
<organism evidence="2 3">
    <name type="scientific">Achromobacter marplatensis</name>
    <dbReference type="NCBI Taxonomy" id="470868"/>
    <lineage>
        <taxon>Bacteria</taxon>
        <taxon>Pseudomonadati</taxon>
        <taxon>Pseudomonadota</taxon>
        <taxon>Betaproteobacteria</taxon>
        <taxon>Burkholderiales</taxon>
        <taxon>Alcaligenaceae</taxon>
        <taxon>Achromobacter</taxon>
    </lineage>
</organism>
<evidence type="ECO:0000256" key="1">
    <source>
        <dbReference type="SAM" id="MobiDB-lite"/>
    </source>
</evidence>
<evidence type="ECO:0000313" key="2">
    <source>
        <dbReference type="EMBL" id="RBP19829.1"/>
    </source>
</evidence>
<feature type="region of interest" description="Disordered" evidence="1">
    <location>
        <begin position="285"/>
        <end position="306"/>
    </location>
</feature>
<proteinExistence type="predicted"/>
<gene>
    <name evidence="2" type="ORF">DFP87_104165</name>
</gene>
<dbReference type="RefSeq" id="WP_234818303.1">
    <property type="nucleotide sequence ID" value="NZ_CADIJU010000002.1"/>
</dbReference>